<dbReference type="InParanoid" id="A0A1Y1ZBI1"/>
<evidence type="ECO:0000313" key="2">
    <source>
        <dbReference type="EMBL" id="ORY07641.1"/>
    </source>
</evidence>
<proteinExistence type="predicted"/>
<evidence type="ECO:0000313" key="3">
    <source>
        <dbReference type="Proteomes" id="UP000193498"/>
    </source>
</evidence>
<keyword evidence="3" id="KW-1185">Reference proteome</keyword>
<reference evidence="2 3" key="1">
    <citation type="submission" date="2016-07" db="EMBL/GenBank/DDBJ databases">
        <title>Pervasive Adenine N6-methylation of Active Genes in Fungi.</title>
        <authorList>
            <consortium name="DOE Joint Genome Institute"/>
            <person name="Mondo S.J."/>
            <person name="Dannebaum R.O."/>
            <person name="Kuo R.C."/>
            <person name="Labutti K."/>
            <person name="Haridas S."/>
            <person name="Kuo A."/>
            <person name="Salamov A."/>
            <person name="Ahrendt S.R."/>
            <person name="Lipzen A."/>
            <person name="Sullivan W."/>
            <person name="Andreopoulos W.B."/>
            <person name="Clum A."/>
            <person name="Lindquist E."/>
            <person name="Daum C."/>
            <person name="Ramamoorthy G.K."/>
            <person name="Gryganskyi A."/>
            <person name="Culley D."/>
            <person name="Magnuson J.K."/>
            <person name="James T.Y."/>
            <person name="O'Malley M.A."/>
            <person name="Stajich J.E."/>
            <person name="Spatafora J.W."/>
            <person name="Visel A."/>
            <person name="Grigoriev I.V."/>
        </authorList>
    </citation>
    <scope>NUCLEOTIDE SEQUENCE [LARGE SCALE GENOMIC DNA]</scope>
    <source>
        <strain evidence="2 3">CBS 931.73</strain>
    </source>
</reference>
<dbReference type="Proteomes" id="UP000193498">
    <property type="component" value="Unassembled WGS sequence"/>
</dbReference>
<organism evidence="2 3">
    <name type="scientific">Basidiobolus meristosporus CBS 931.73</name>
    <dbReference type="NCBI Taxonomy" id="1314790"/>
    <lineage>
        <taxon>Eukaryota</taxon>
        <taxon>Fungi</taxon>
        <taxon>Fungi incertae sedis</taxon>
        <taxon>Zoopagomycota</taxon>
        <taxon>Entomophthoromycotina</taxon>
        <taxon>Basidiobolomycetes</taxon>
        <taxon>Basidiobolales</taxon>
        <taxon>Basidiobolaceae</taxon>
        <taxon>Basidiobolus</taxon>
    </lineage>
</organism>
<sequence>MRFAALLVALASFSGLALADEKGGFEHPATNSTAGDYDYSGAYPVSPMPQCIENCNIKAGKGLMAEYTRDPKSSDFINSLELECKQGPRRMTFMKDAGLCMSSCSSDDQMQYATLYPSTCKWYDLHKDDPVTKSNTGSSLSVQAATLVSGLLMVLYNLA</sequence>
<dbReference type="EMBL" id="MCFE01000007">
    <property type="protein sequence ID" value="ORY07641.1"/>
    <property type="molecule type" value="Genomic_DNA"/>
</dbReference>
<feature type="signal peptide" evidence="1">
    <location>
        <begin position="1"/>
        <end position="19"/>
    </location>
</feature>
<evidence type="ECO:0000256" key="1">
    <source>
        <dbReference type="SAM" id="SignalP"/>
    </source>
</evidence>
<dbReference type="AlphaFoldDB" id="A0A1Y1ZBI1"/>
<protein>
    <recommendedName>
        <fullName evidence="4">WSC domain-containing protein</fullName>
    </recommendedName>
</protein>
<name>A0A1Y1ZBI1_9FUNG</name>
<dbReference type="OrthoDB" id="2412648at2759"/>
<keyword evidence="1" id="KW-0732">Signal</keyword>
<comment type="caution">
    <text evidence="2">The sequence shown here is derived from an EMBL/GenBank/DDBJ whole genome shotgun (WGS) entry which is preliminary data.</text>
</comment>
<dbReference type="STRING" id="1314790.A0A1Y1ZBI1"/>
<accession>A0A1Y1ZBI1</accession>
<evidence type="ECO:0008006" key="4">
    <source>
        <dbReference type="Google" id="ProtNLM"/>
    </source>
</evidence>
<gene>
    <name evidence="2" type="ORF">K493DRAFT_295445</name>
</gene>
<feature type="chain" id="PRO_5012801941" description="WSC domain-containing protein" evidence="1">
    <location>
        <begin position="20"/>
        <end position="159"/>
    </location>
</feature>